<protein>
    <submittedName>
        <fullName evidence="1">Uncharacterized protein</fullName>
    </submittedName>
</protein>
<evidence type="ECO:0000313" key="2">
    <source>
        <dbReference type="Proteomes" id="UP001529510"/>
    </source>
</evidence>
<gene>
    <name evidence="1" type="ORF">M9458_048488</name>
</gene>
<accession>A0ABD0N7P8</accession>
<reference evidence="1 2" key="1">
    <citation type="submission" date="2024-05" db="EMBL/GenBank/DDBJ databases">
        <title>Genome sequencing and assembly of Indian major carp, Cirrhinus mrigala (Hamilton, 1822).</title>
        <authorList>
            <person name="Mohindra V."/>
            <person name="Chowdhury L.M."/>
            <person name="Lal K."/>
            <person name="Jena J.K."/>
        </authorList>
    </citation>
    <scope>NUCLEOTIDE SEQUENCE [LARGE SCALE GENOMIC DNA]</scope>
    <source>
        <strain evidence="1">CM1030</strain>
        <tissue evidence="1">Blood</tissue>
    </source>
</reference>
<feature type="non-terminal residue" evidence="1">
    <location>
        <position position="60"/>
    </location>
</feature>
<evidence type="ECO:0000313" key="1">
    <source>
        <dbReference type="EMBL" id="KAL0157242.1"/>
    </source>
</evidence>
<organism evidence="1 2">
    <name type="scientific">Cirrhinus mrigala</name>
    <name type="common">Mrigala</name>
    <dbReference type="NCBI Taxonomy" id="683832"/>
    <lineage>
        <taxon>Eukaryota</taxon>
        <taxon>Metazoa</taxon>
        <taxon>Chordata</taxon>
        <taxon>Craniata</taxon>
        <taxon>Vertebrata</taxon>
        <taxon>Euteleostomi</taxon>
        <taxon>Actinopterygii</taxon>
        <taxon>Neopterygii</taxon>
        <taxon>Teleostei</taxon>
        <taxon>Ostariophysi</taxon>
        <taxon>Cypriniformes</taxon>
        <taxon>Cyprinidae</taxon>
        <taxon>Labeoninae</taxon>
        <taxon>Labeonini</taxon>
        <taxon>Cirrhinus</taxon>
    </lineage>
</organism>
<proteinExistence type="predicted"/>
<feature type="non-terminal residue" evidence="1">
    <location>
        <position position="1"/>
    </location>
</feature>
<dbReference type="AlphaFoldDB" id="A0ABD0N7P8"/>
<keyword evidence="2" id="KW-1185">Reference proteome</keyword>
<dbReference type="Proteomes" id="UP001529510">
    <property type="component" value="Unassembled WGS sequence"/>
</dbReference>
<comment type="caution">
    <text evidence="1">The sequence shown here is derived from an EMBL/GenBank/DDBJ whole genome shotgun (WGS) entry which is preliminary data.</text>
</comment>
<sequence>EKRNIKEPLFPLSGAHSCFPSSFSCPLLSFTTLFHSMLSYAPSSLLSSVLSFSLTVVPEF</sequence>
<name>A0ABD0N7P8_CIRMR</name>
<dbReference type="EMBL" id="JAMKFB020000024">
    <property type="protein sequence ID" value="KAL0157242.1"/>
    <property type="molecule type" value="Genomic_DNA"/>
</dbReference>